<dbReference type="OrthoDB" id="5428982at2759"/>
<evidence type="ECO:0008006" key="3">
    <source>
        <dbReference type="Google" id="ProtNLM"/>
    </source>
</evidence>
<name>A0A319D1K6_9EURO</name>
<proteinExistence type="predicted"/>
<dbReference type="VEuPathDB" id="FungiDB:BO71DRAFT_401785"/>
<evidence type="ECO:0000313" key="1">
    <source>
        <dbReference type="EMBL" id="PYH90929.1"/>
    </source>
</evidence>
<gene>
    <name evidence="1" type="ORF">BO71DRAFT_401785</name>
</gene>
<keyword evidence="2" id="KW-1185">Reference proteome</keyword>
<reference evidence="1 2" key="1">
    <citation type="submission" date="2018-02" db="EMBL/GenBank/DDBJ databases">
        <title>The genomes of Aspergillus section Nigri reveals drivers in fungal speciation.</title>
        <authorList>
            <consortium name="DOE Joint Genome Institute"/>
            <person name="Vesth T.C."/>
            <person name="Nybo J."/>
            <person name="Theobald S."/>
            <person name="Brandl J."/>
            <person name="Frisvad J.C."/>
            <person name="Nielsen K.F."/>
            <person name="Lyhne E.K."/>
            <person name="Kogle M.E."/>
            <person name="Kuo A."/>
            <person name="Riley R."/>
            <person name="Clum A."/>
            <person name="Nolan M."/>
            <person name="Lipzen A."/>
            <person name="Salamov A."/>
            <person name="Henrissat B."/>
            <person name="Wiebenga A."/>
            <person name="De vries R.P."/>
            <person name="Grigoriev I.V."/>
            <person name="Mortensen U.H."/>
            <person name="Andersen M.R."/>
            <person name="Baker S.E."/>
        </authorList>
    </citation>
    <scope>NUCLEOTIDE SEQUENCE [LARGE SCALE GENOMIC DNA]</scope>
    <source>
        <strain evidence="1 2">CBS 707.79</strain>
    </source>
</reference>
<evidence type="ECO:0000313" key="2">
    <source>
        <dbReference type="Proteomes" id="UP000247810"/>
    </source>
</evidence>
<dbReference type="Proteomes" id="UP000247810">
    <property type="component" value="Unassembled WGS sequence"/>
</dbReference>
<accession>A0A319D1K6</accession>
<dbReference type="AlphaFoldDB" id="A0A319D1K6"/>
<sequence>MNLEPDRHLNCKCCSQLNDIRGSLQSSSLDVSQILNLVETLAGSFRTACYCENGCTQSTYYTQLLIQPLMRLLDFLDVLRMATLSHHSGSASYTSSRTGKSPEDFCVTGHQQIARLNRFPLDELEKKLLAQELLRGSLVAINSIAKEVHHRLMQARSLPPSLEDSGAAYSSIAQTQQHMCNLYDEFLSRTYSALAMCSGD</sequence>
<protein>
    <recommendedName>
        <fullName evidence="3">Aflatoxin regulatory protein domain-containing protein</fullName>
    </recommendedName>
</protein>
<organism evidence="1 2">
    <name type="scientific">Aspergillus ellipticus CBS 707.79</name>
    <dbReference type="NCBI Taxonomy" id="1448320"/>
    <lineage>
        <taxon>Eukaryota</taxon>
        <taxon>Fungi</taxon>
        <taxon>Dikarya</taxon>
        <taxon>Ascomycota</taxon>
        <taxon>Pezizomycotina</taxon>
        <taxon>Eurotiomycetes</taxon>
        <taxon>Eurotiomycetidae</taxon>
        <taxon>Eurotiales</taxon>
        <taxon>Aspergillaceae</taxon>
        <taxon>Aspergillus</taxon>
        <taxon>Aspergillus subgen. Circumdati</taxon>
    </lineage>
</organism>
<dbReference type="EMBL" id="KZ825963">
    <property type="protein sequence ID" value="PYH90929.1"/>
    <property type="molecule type" value="Genomic_DNA"/>
</dbReference>